<dbReference type="STRING" id="279113.CPter91_0799"/>
<accession>A0A127Q0N3</accession>
<evidence type="ECO:0000313" key="2">
    <source>
        <dbReference type="Proteomes" id="UP000074561"/>
    </source>
</evidence>
<dbReference type="RefSeq" id="WP_061937101.1">
    <property type="nucleotide sequence ID" value="NZ_CP013234.1"/>
</dbReference>
<dbReference type="SUPFAM" id="SSF50475">
    <property type="entry name" value="FMN-binding split barrel"/>
    <property type="match status" value="1"/>
</dbReference>
<gene>
    <name evidence="1" type="ORF">CPter91_0799</name>
</gene>
<name>A0A127Q0N3_9BURK</name>
<reference evidence="1 2" key="1">
    <citation type="submission" date="2015-11" db="EMBL/GenBank/DDBJ databases">
        <title>Exploring the genomic traits of fungus-feeding bacterial genus Collimonas.</title>
        <authorList>
            <person name="Song C."/>
            <person name="Schmidt R."/>
            <person name="de Jager V."/>
            <person name="Krzyzanowska D."/>
            <person name="Jongedijk E."/>
            <person name="Cankar K."/>
            <person name="Beekwilder J."/>
            <person name="van Veen A."/>
            <person name="de Boer W."/>
            <person name="van Veen J.A."/>
            <person name="Garbeva P."/>
        </authorList>
    </citation>
    <scope>NUCLEOTIDE SEQUENCE [LARGE SCALE GENOMIC DNA]</scope>
    <source>
        <strain evidence="1 2">Ter91</strain>
    </source>
</reference>
<dbReference type="KEGG" id="cpra:CPter91_0799"/>
<dbReference type="AlphaFoldDB" id="A0A127Q0N3"/>
<dbReference type="PANTHER" id="PTHR35802:SF1">
    <property type="entry name" value="PROTEASE SYNTHASE AND SPORULATION PROTEIN PAI 2"/>
    <property type="match status" value="1"/>
</dbReference>
<dbReference type="InterPro" id="IPR007396">
    <property type="entry name" value="TR_PAI2-type"/>
</dbReference>
<dbReference type="OrthoDB" id="9794948at2"/>
<dbReference type="InterPro" id="IPR012349">
    <property type="entry name" value="Split_barrel_FMN-bd"/>
</dbReference>
<dbReference type="PANTHER" id="PTHR35802">
    <property type="entry name" value="PROTEASE SYNTHASE AND SPORULATION PROTEIN PAI 2"/>
    <property type="match status" value="1"/>
</dbReference>
<dbReference type="PATRIC" id="fig|279113.9.peg.803"/>
<dbReference type="PIRSF" id="PIRSF010372">
    <property type="entry name" value="PaiB"/>
    <property type="match status" value="1"/>
</dbReference>
<organism evidence="1 2">
    <name type="scientific">Collimonas pratensis</name>
    <dbReference type="NCBI Taxonomy" id="279113"/>
    <lineage>
        <taxon>Bacteria</taxon>
        <taxon>Pseudomonadati</taxon>
        <taxon>Pseudomonadota</taxon>
        <taxon>Betaproteobacteria</taxon>
        <taxon>Burkholderiales</taxon>
        <taxon>Oxalobacteraceae</taxon>
        <taxon>Collimonas</taxon>
    </lineage>
</organism>
<proteinExistence type="predicted"/>
<dbReference type="Pfam" id="PF04299">
    <property type="entry name" value="FMN_bind_2"/>
    <property type="match status" value="1"/>
</dbReference>
<dbReference type="Gene3D" id="2.30.110.10">
    <property type="entry name" value="Electron Transport, Fmn-binding Protein, Chain A"/>
    <property type="match status" value="1"/>
</dbReference>
<evidence type="ECO:0000313" key="1">
    <source>
        <dbReference type="EMBL" id="AMP03192.1"/>
    </source>
</evidence>
<dbReference type="EMBL" id="CP013234">
    <property type="protein sequence ID" value="AMP03192.1"/>
    <property type="molecule type" value="Genomic_DNA"/>
</dbReference>
<dbReference type="Proteomes" id="UP000074561">
    <property type="component" value="Chromosome"/>
</dbReference>
<protein>
    <submittedName>
        <fullName evidence="1">Putative FMN-binding domain protein</fullName>
    </submittedName>
</protein>
<sequence length="213" mass="23491">MYIPKHFDEPRIEILHELIRARPLSTLVTLSSEGLNANHVPMLLSAEDGPFGTLHGHVARANPVWQDFRKEVEVLAIFHGPEAYITPSWYATKAETGKVVPTWNYAVAHAYGTLRIIDDASWLPAHLAALTAHNEAAFEAPWLLSDAPQEYTEKLMGAIVGIEIVITRLSGKWKVSQNQPAQNQATVIAGLRRQGDDESLAMAALVEAGRAKR</sequence>